<dbReference type="InterPro" id="IPR039425">
    <property type="entry name" value="RNA_pol_sigma-70-like"/>
</dbReference>
<dbReference type="InterPro" id="IPR013325">
    <property type="entry name" value="RNA_pol_sigma_r2"/>
</dbReference>
<proteinExistence type="inferred from homology"/>
<keyword evidence="4" id="KW-0238">DNA-binding</keyword>
<evidence type="ECO:0000259" key="6">
    <source>
        <dbReference type="Pfam" id="PF04542"/>
    </source>
</evidence>
<evidence type="ECO:0000313" key="8">
    <source>
        <dbReference type="EMBL" id="GAA0946914.1"/>
    </source>
</evidence>
<evidence type="ECO:0000256" key="5">
    <source>
        <dbReference type="ARBA" id="ARBA00023163"/>
    </source>
</evidence>
<dbReference type="SUPFAM" id="SSF88946">
    <property type="entry name" value="Sigma2 domain of RNA polymerase sigma factors"/>
    <property type="match status" value="1"/>
</dbReference>
<dbReference type="Proteomes" id="UP001501578">
    <property type="component" value="Unassembled WGS sequence"/>
</dbReference>
<dbReference type="Pfam" id="PF04542">
    <property type="entry name" value="Sigma70_r2"/>
    <property type="match status" value="1"/>
</dbReference>
<keyword evidence="9" id="KW-1185">Reference proteome</keyword>
<comment type="similarity">
    <text evidence="1">Belongs to the sigma-70 factor family. ECF subfamily.</text>
</comment>
<keyword evidence="3" id="KW-0731">Sigma factor</keyword>
<dbReference type="CDD" id="cd06171">
    <property type="entry name" value="Sigma70_r4"/>
    <property type="match status" value="1"/>
</dbReference>
<dbReference type="InterPro" id="IPR014284">
    <property type="entry name" value="RNA_pol_sigma-70_dom"/>
</dbReference>
<dbReference type="SUPFAM" id="SSF88659">
    <property type="entry name" value="Sigma3 and sigma4 domains of RNA polymerase sigma factors"/>
    <property type="match status" value="1"/>
</dbReference>
<reference evidence="9" key="1">
    <citation type="journal article" date="2019" name="Int. J. Syst. Evol. Microbiol.">
        <title>The Global Catalogue of Microorganisms (GCM) 10K type strain sequencing project: providing services to taxonomists for standard genome sequencing and annotation.</title>
        <authorList>
            <consortium name="The Broad Institute Genomics Platform"/>
            <consortium name="The Broad Institute Genome Sequencing Center for Infectious Disease"/>
            <person name="Wu L."/>
            <person name="Ma J."/>
        </authorList>
    </citation>
    <scope>NUCLEOTIDE SEQUENCE [LARGE SCALE GENOMIC DNA]</scope>
    <source>
        <strain evidence="9">JCM 11136</strain>
    </source>
</reference>
<dbReference type="InterPro" id="IPR007627">
    <property type="entry name" value="RNA_pol_sigma70_r2"/>
</dbReference>
<dbReference type="InterPro" id="IPR013324">
    <property type="entry name" value="RNA_pol_sigma_r3/r4-like"/>
</dbReference>
<feature type="domain" description="RNA polymerase sigma-70 region 2" evidence="6">
    <location>
        <begin position="21"/>
        <end position="87"/>
    </location>
</feature>
<dbReference type="PANTHER" id="PTHR43133">
    <property type="entry name" value="RNA POLYMERASE ECF-TYPE SIGMA FACTO"/>
    <property type="match status" value="1"/>
</dbReference>
<evidence type="ECO:0000259" key="7">
    <source>
        <dbReference type="Pfam" id="PF08281"/>
    </source>
</evidence>
<organism evidence="8 9">
    <name type="scientific">Nonomuraea longicatena</name>
    <dbReference type="NCBI Taxonomy" id="83682"/>
    <lineage>
        <taxon>Bacteria</taxon>
        <taxon>Bacillati</taxon>
        <taxon>Actinomycetota</taxon>
        <taxon>Actinomycetes</taxon>
        <taxon>Streptosporangiales</taxon>
        <taxon>Streptosporangiaceae</taxon>
        <taxon>Nonomuraea</taxon>
    </lineage>
</organism>
<dbReference type="EMBL" id="BAAAHQ010000040">
    <property type="protein sequence ID" value="GAA0946914.1"/>
    <property type="molecule type" value="Genomic_DNA"/>
</dbReference>
<evidence type="ECO:0000256" key="4">
    <source>
        <dbReference type="ARBA" id="ARBA00023125"/>
    </source>
</evidence>
<name>A0ABP4BCJ1_9ACTN</name>
<keyword evidence="2" id="KW-0805">Transcription regulation</keyword>
<dbReference type="PANTHER" id="PTHR43133:SF8">
    <property type="entry name" value="RNA POLYMERASE SIGMA FACTOR HI_1459-RELATED"/>
    <property type="match status" value="1"/>
</dbReference>
<evidence type="ECO:0000256" key="3">
    <source>
        <dbReference type="ARBA" id="ARBA00023082"/>
    </source>
</evidence>
<feature type="domain" description="RNA polymerase sigma factor 70 region 4 type 2" evidence="7">
    <location>
        <begin position="120"/>
        <end position="171"/>
    </location>
</feature>
<keyword evidence="5" id="KW-0804">Transcription</keyword>
<gene>
    <name evidence="8" type="ORF">GCM10009560_63000</name>
</gene>
<dbReference type="RefSeq" id="WP_343953787.1">
    <property type="nucleotide sequence ID" value="NZ_BAAAHQ010000040.1"/>
</dbReference>
<dbReference type="Gene3D" id="1.10.1740.10">
    <property type="match status" value="1"/>
</dbReference>
<accession>A0ABP4BCJ1</accession>
<dbReference type="InterPro" id="IPR036388">
    <property type="entry name" value="WH-like_DNA-bd_sf"/>
</dbReference>
<dbReference type="InterPro" id="IPR013249">
    <property type="entry name" value="RNA_pol_sigma70_r4_t2"/>
</dbReference>
<comment type="caution">
    <text evidence="8">The sequence shown here is derived from an EMBL/GenBank/DDBJ whole genome shotgun (WGS) entry which is preliminary data.</text>
</comment>
<protein>
    <submittedName>
        <fullName evidence="8">RNA polymerase sigma factor</fullName>
    </submittedName>
</protein>
<dbReference type="Pfam" id="PF08281">
    <property type="entry name" value="Sigma70_r4_2"/>
    <property type="match status" value="1"/>
</dbReference>
<evidence type="ECO:0000256" key="1">
    <source>
        <dbReference type="ARBA" id="ARBA00010641"/>
    </source>
</evidence>
<evidence type="ECO:0000313" key="9">
    <source>
        <dbReference type="Proteomes" id="UP001501578"/>
    </source>
</evidence>
<dbReference type="Gene3D" id="1.10.10.10">
    <property type="entry name" value="Winged helix-like DNA-binding domain superfamily/Winged helix DNA-binding domain"/>
    <property type="match status" value="1"/>
</dbReference>
<evidence type="ECO:0000256" key="2">
    <source>
        <dbReference type="ARBA" id="ARBA00023015"/>
    </source>
</evidence>
<dbReference type="NCBIfam" id="TIGR02937">
    <property type="entry name" value="sigma70-ECF"/>
    <property type="match status" value="1"/>
</dbReference>
<sequence length="188" mass="20673">MAAIRLGRPPEESMDDFDRVFAAHFQEIHRYVAQRLGPDHAEDVAAETFLTAYRKRDRYDPGRAGVRTWLYGIATNLVGKHRRTETRALRALRRHDPPSADPGPEERVAERVSAQSLRPALAHAVAALNAGERDVVLLVALAGLTHDEIAQALGISYGTVGSRLSRARRKLRAALGGTDPMGADHVRT</sequence>